<evidence type="ECO:0000256" key="2">
    <source>
        <dbReference type="ARBA" id="ARBA00022692"/>
    </source>
</evidence>
<dbReference type="Gene3D" id="1.20.140.150">
    <property type="match status" value="1"/>
</dbReference>
<dbReference type="Proteomes" id="UP001168821">
    <property type="component" value="Unassembled WGS sequence"/>
</dbReference>
<keyword evidence="4 5" id="KW-0472">Membrane</keyword>
<accession>A0AA38HHC6</accession>
<organism evidence="6 7">
    <name type="scientific">Zophobas morio</name>
    <dbReference type="NCBI Taxonomy" id="2755281"/>
    <lineage>
        <taxon>Eukaryota</taxon>
        <taxon>Metazoa</taxon>
        <taxon>Ecdysozoa</taxon>
        <taxon>Arthropoda</taxon>
        <taxon>Hexapoda</taxon>
        <taxon>Insecta</taxon>
        <taxon>Pterygota</taxon>
        <taxon>Neoptera</taxon>
        <taxon>Endopterygota</taxon>
        <taxon>Coleoptera</taxon>
        <taxon>Polyphaga</taxon>
        <taxon>Cucujiformia</taxon>
        <taxon>Tenebrionidae</taxon>
        <taxon>Zophobas</taxon>
    </lineage>
</organism>
<name>A0AA38HHC6_9CUCU</name>
<gene>
    <name evidence="6" type="ORF">Zmor_012405</name>
</gene>
<dbReference type="EMBL" id="JALNTZ010003988">
    <property type="protein sequence ID" value="KAJ3615649.1"/>
    <property type="molecule type" value="Genomic_DNA"/>
</dbReference>
<evidence type="ECO:0000313" key="6">
    <source>
        <dbReference type="EMBL" id="KAJ3615649.1"/>
    </source>
</evidence>
<keyword evidence="7" id="KW-1185">Reference proteome</keyword>
<feature type="transmembrane region" description="Helical" evidence="5">
    <location>
        <begin position="175"/>
        <end position="198"/>
    </location>
</feature>
<protein>
    <submittedName>
        <fullName evidence="6">Uncharacterized protein</fullName>
    </submittedName>
</protein>
<feature type="transmembrane region" description="Helical" evidence="5">
    <location>
        <begin position="12"/>
        <end position="37"/>
    </location>
</feature>
<comment type="subcellular location">
    <subcellularLocation>
        <location evidence="1">Membrane</location>
        <topology evidence="1">Multi-pass membrane protein</topology>
    </subcellularLocation>
</comment>
<dbReference type="AlphaFoldDB" id="A0AA38HHC6"/>
<dbReference type="Pfam" id="PF10242">
    <property type="entry name" value="L_HMGIC_fpl"/>
    <property type="match status" value="1"/>
</dbReference>
<evidence type="ECO:0000256" key="5">
    <source>
        <dbReference type="SAM" id="Phobius"/>
    </source>
</evidence>
<sequence>MSFKAERVRFELSLTFVCLLTSIALTIIALATFSWSYEKRRGTSGEYYEVMWGVAGFCVNDYVPASPGTLSPQCVWFERFDGFPSKIWAAAASLGVSAVVSFFLTLLLIILGLYFEFANKMIISSSFLSFVFIFITILLYPAGYGRKYITKFPVDVDISVDVCSKSVYNIGECSVGYSFILAIIASFAALGAFVFGTINEVKYAKGKKYGHVRSSAYT</sequence>
<keyword evidence="3 5" id="KW-1133">Transmembrane helix</keyword>
<keyword evidence="2 5" id="KW-0812">Transmembrane</keyword>
<evidence type="ECO:0000256" key="1">
    <source>
        <dbReference type="ARBA" id="ARBA00004141"/>
    </source>
</evidence>
<dbReference type="GO" id="GO:0016020">
    <property type="term" value="C:membrane"/>
    <property type="evidence" value="ECO:0007669"/>
    <property type="project" value="UniProtKB-SubCell"/>
</dbReference>
<proteinExistence type="predicted"/>
<reference evidence="6" key="1">
    <citation type="journal article" date="2023" name="G3 (Bethesda)">
        <title>Whole genome assemblies of Zophobas morio and Tenebrio molitor.</title>
        <authorList>
            <person name="Kaur S."/>
            <person name="Stinson S.A."/>
            <person name="diCenzo G.C."/>
        </authorList>
    </citation>
    <scope>NUCLEOTIDE SEQUENCE</scope>
    <source>
        <strain evidence="6">QUZm001</strain>
    </source>
</reference>
<evidence type="ECO:0000313" key="7">
    <source>
        <dbReference type="Proteomes" id="UP001168821"/>
    </source>
</evidence>
<feature type="transmembrane region" description="Helical" evidence="5">
    <location>
        <begin position="122"/>
        <end position="142"/>
    </location>
</feature>
<comment type="caution">
    <text evidence="6">The sequence shown here is derived from an EMBL/GenBank/DDBJ whole genome shotgun (WGS) entry which is preliminary data.</text>
</comment>
<evidence type="ECO:0000256" key="4">
    <source>
        <dbReference type="ARBA" id="ARBA00023136"/>
    </source>
</evidence>
<dbReference type="InterPro" id="IPR019372">
    <property type="entry name" value="LHFPL"/>
</dbReference>
<feature type="transmembrane region" description="Helical" evidence="5">
    <location>
        <begin position="87"/>
        <end position="115"/>
    </location>
</feature>
<evidence type="ECO:0000256" key="3">
    <source>
        <dbReference type="ARBA" id="ARBA00022989"/>
    </source>
</evidence>